<dbReference type="PRINTS" id="PR00413">
    <property type="entry name" value="HADHALOGNASE"/>
</dbReference>
<dbReference type="HAMAP" id="MF_00495">
    <property type="entry name" value="GPH_hydrolase_bact"/>
    <property type="match status" value="1"/>
</dbReference>
<evidence type="ECO:0000256" key="4">
    <source>
        <dbReference type="ARBA" id="ARBA00006171"/>
    </source>
</evidence>
<comment type="caution">
    <text evidence="11">The sequence shown here is derived from an EMBL/GenBank/DDBJ whole genome shotgun (WGS) entry which is preliminary data.</text>
</comment>
<keyword evidence="12" id="KW-1185">Reference proteome</keyword>
<dbReference type="Pfam" id="PF13419">
    <property type="entry name" value="HAD_2"/>
    <property type="match status" value="1"/>
</dbReference>
<dbReference type="PANTHER" id="PTHR43434">
    <property type="entry name" value="PHOSPHOGLYCOLATE PHOSPHATASE"/>
    <property type="match status" value="1"/>
</dbReference>
<evidence type="ECO:0000256" key="9">
    <source>
        <dbReference type="ARBA" id="ARBA00023277"/>
    </source>
</evidence>
<reference evidence="11 12" key="1">
    <citation type="submission" date="2024-05" db="EMBL/GenBank/DDBJ databases">
        <authorList>
            <consortium name="Candidatus Magnetaquicoccaceae bacterium FCR-1 genome sequencing consortium"/>
            <person name="Shimoshige H."/>
            <person name="Shimamura S."/>
            <person name="Taoka A."/>
            <person name="Kobayashi H."/>
            <person name="Maekawa T."/>
        </authorList>
    </citation>
    <scope>NUCLEOTIDE SEQUENCE [LARGE SCALE GENOMIC DNA]</scope>
    <source>
        <strain evidence="11 12">FCR-1</strain>
    </source>
</reference>
<evidence type="ECO:0000256" key="8">
    <source>
        <dbReference type="ARBA" id="ARBA00022842"/>
    </source>
</evidence>
<dbReference type="InterPro" id="IPR041492">
    <property type="entry name" value="HAD_2"/>
</dbReference>
<protein>
    <recommendedName>
        <fullName evidence="5 10">Phosphoglycolate phosphatase</fullName>
        <shortName evidence="10">PGP</shortName>
        <shortName evidence="10">PGPase</shortName>
        <ecNumber evidence="5 10">3.1.3.18</ecNumber>
    </recommendedName>
</protein>
<name>A0ABQ0C6I5_9PROT</name>
<dbReference type="NCBIfam" id="TIGR01549">
    <property type="entry name" value="HAD-SF-IA-v1"/>
    <property type="match status" value="1"/>
</dbReference>
<evidence type="ECO:0000313" key="12">
    <source>
        <dbReference type="Proteomes" id="UP001628193"/>
    </source>
</evidence>
<feature type="active site" description="Nucleophile" evidence="10">
    <location>
        <position position="13"/>
    </location>
</feature>
<evidence type="ECO:0000256" key="6">
    <source>
        <dbReference type="ARBA" id="ARBA00022723"/>
    </source>
</evidence>
<dbReference type="EMBL" id="BAAFGK010000002">
    <property type="protein sequence ID" value="GAB0056498.1"/>
    <property type="molecule type" value="Genomic_DNA"/>
</dbReference>
<dbReference type="NCBIfam" id="TIGR01509">
    <property type="entry name" value="HAD-SF-IA-v3"/>
    <property type="match status" value="1"/>
</dbReference>
<organism evidence="11 12">
    <name type="scientific">Candidatus Magnetaquiglobus chichijimensis</name>
    <dbReference type="NCBI Taxonomy" id="3141448"/>
    <lineage>
        <taxon>Bacteria</taxon>
        <taxon>Pseudomonadati</taxon>
        <taxon>Pseudomonadota</taxon>
        <taxon>Magnetococcia</taxon>
        <taxon>Magnetococcales</taxon>
        <taxon>Candidatus Magnetaquicoccaceae</taxon>
        <taxon>Candidatus Magnetaquiglobus</taxon>
    </lineage>
</organism>
<feature type="binding site" evidence="10">
    <location>
        <position position="13"/>
    </location>
    <ligand>
        <name>Mg(2+)</name>
        <dbReference type="ChEBI" id="CHEBI:18420"/>
    </ligand>
</feature>
<dbReference type="InterPro" id="IPR036412">
    <property type="entry name" value="HAD-like_sf"/>
</dbReference>
<reference evidence="11 12" key="2">
    <citation type="submission" date="2024-09" db="EMBL/GenBank/DDBJ databases">
        <title>Draft genome sequence of Candidatus Magnetaquicoccaceae bacterium FCR-1.</title>
        <authorList>
            <person name="Shimoshige H."/>
            <person name="Shimamura S."/>
            <person name="Taoka A."/>
            <person name="Kobayashi H."/>
            <person name="Maekawa T."/>
        </authorList>
    </citation>
    <scope>NUCLEOTIDE SEQUENCE [LARGE SCALE GENOMIC DNA]</scope>
    <source>
        <strain evidence="11 12">FCR-1</strain>
    </source>
</reference>
<dbReference type="SFLD" id="SFLDG01129">
    <property type="entry name" value="C1.5:_HAD__Beta-PGM__Phosphata"/>
    <property type="match status" value="1"/>
</dbReference>
<dbReference type="InterPro" id="IPR023198">
    <property type="entry name" value="PGP-like_dom2"/>
</dbReference>
<evidence type="ECO:0000256" key="2">
    <source>
        <dbReference type="ARBA" id="ARBA00001946"/>
    </source>
</evidence>
<dbReference type="PANTHER" id="PTHR43434:SF1">
    <property type="entry name" value="PHOSPHOGLYCOLATE PHOSPHATASE"/>
    <property type="match status" value="1"/>
</dbReference>
<comment type="function">
    <text evidence="10">Specifically catalyzes the dephosphorylation of 2-phosphoglycolate. Is involved in the dissimilation of the intracellular 2-phosphoglycolate formed during the DNA repair of 3'-phosphoglycolate ends, a major class of DNA lesions induced by oxidative stress.</text>
</comment>
<dbReference type="CDD" id="cd16417">
    <property type="entry name" value="HAD_PGPase"/>
    <property type="match status" value="1"/>
</dbReference>
<comment type="similarity">
    <text evidence="4 10">Belongs to the HAD-like hydrolase superfamily. CbbY/CbbZ/Gph/YieH family.</text>
</comment>
<dbReference type="EC" id="3.1.3.18" evidence="5 10"/>
<evidence type="ECO:0000256" key="1">
    <source>
        <dbReference type="ARBA" id="ARBA00000830"/>
    </source>
</evidence>
<sequence length="228" mass="25081">MTSPLPGQALLFDLDGTLVDSAPDLWRAMNHVLTLKGRNPLPLEKVRHLVGHGARALLARGLLDDETADAPENDPAFEAAVRAFLDHYAEHLTDHSRPYPDVPEVLAELAGRGFALAVVTNKPERFSRKMLEQLDLARFFPVVIGGDTLPTRKPDPTPLLHALERLNVALEQGIMIGDSETDLTAARRAGLPVILCSHGYNRGEDVRALHPDRVVDRFGQLPEFLQSS</sequence>
<dbReference type="InterPro" id="IPR050155">
    <property type="entry name" value="HAD-like_hydrolase_sf"/>
</dbReference>
<dbReference type="SUPFAM" id="SSF56784">
    <property type="entry name" value="HAD-like"/>
    <property type="match status" value="1"/>
</dbReference>
<proteinExistence type="inferred from homology"/>
<evidence type="ECO:0000256" key="3">
    <source>
        <dbReference type="ARBA" id="ARBA00004818"/>
    </source>
</evidence>
<accession>A0ABQ0C6I5</accession>
<dbReference type="GO" id="GO:0008967">
    <property type="term" value="F:phosphoglycolate phosphatase activity"/>
    <property type="evidence" value="ECO:0007669"/>
    <property type="project" value="UniProtKB-EC"/>
</dbReference>
<dbReference type="NCBIfam" id="NF009695">
    <property type="entry name" value="PRK13222.1-2"/>
    <property type="match status" value="1"/>
</dbReference>
<dbReference type="Proteomes" id="UP001628193">
    <property type="component" value="Unassembled WGS sequence"/>
</dbReference>
<keyword evidence="9 10" id="KW-0119">Carbohydrate metabolism</keyword>
<dbReference type="InterPro" id="IPR006549">
    <property type="entry name" value="HAD-SF_hydro_IIIA"/>
</dbReference>
<gene>
    <name evidence="11" type="primary">gph_1</name>
    <name evidence="11" type="ORF">SIID45300_00806</name>
</gene>
<dbReference type="InterPro" id="IPR037512">
    <property type="entry name" value="PGPase_prok"/>
</dbReference>
<evidence type="ECO:0000256" key="10">
    <source>
        <dbReference type="HAMAP-Rule" id="MF_00495"/>
    </source>
</evidence>
<feature type="binding site" evidence="10">
    <location>
        <position position="15"/>
    </location>
    <ligand>
        <name>Mg(2+)</name>
        <dbReference type="ChEBI" id="CHEBI:18420"/>
    </ligand>
</feature>
<evidence type="ECO:0000313" key="11">
    <source>
        <dbReference type="EMBL" id="GAB0056498.1"/>
    </source>
</evidence>
<dbReference type="InterPro" id="IPR006439">
    <property type="entry name" value="HAD-SF_hydro_IA"/>
</dbReference>
<dbReference type="Gene3D" id="3.40.50.1000">
    <property type="entry name" value="HAD superfamily/HAD-like"/>
    <property type="match status" value="1"/>
</dbReference>
<keyword evidence="8 10" id="KW-0460">Magnesium</keyword>
<keyword evidence="6 10" id="KW-0479">Metal-binding</keyword>
<comment type="catalytic activity">
    <reaction evidence="1 10">
        <text>2-phosphoglycolate + H2O = glycolate + phosphate</text>
        <dbReference type="Rhea" id="RHEA:14369"/>
        <dbReference type="ChEBI" id="CHEBI:15377"/>
        <dbReference type="ChEBI" id="CHEBI:29805"/>
        <dbReference type="ChEBI" id="CHEBI:43474"/>
        <dbReference type="ChEBI" id="CHEBI:58033"/>
        <dbReference type="EC" id="3.1.3.18"/>
    </reaction>
</comment>
<keyword evidence="7 10" id="KW-0378">Hydrolase</keyword>
<dbReference type="NCBIfam" id="TIGR01449">
    <property type="entry name" value="PGP_bact"/>
    <property type="match status" value="1"/>
</dbReference>
<feature type="binding site" evidence="10">
    <location>
        <position position="178"/>
    </location>
    <ligand>
        <name>Mg(2+)</name>
        <dbReference type="ChEBI" id="CHEBI:18420"/>
    </ligand>
</feature>
<dbReference type="RefSeq" id="WP_420904205.1">
    <property type="nucleotide sequence ID" value="NZ_BAAFGK010000002.1"/>
</dbReference>
<comment type="pathway">
    <text evidence="3 10">Organic acid metabolism; glycolate biosynthesis; glycolate from 2-phosphoglycolate: step 1/1.</text>
</comment>
<dbReference type="Gene3D" id="1.10.150.240">
    <property type="entry name" value="Putative phosphatase, domain 2"/>
    <property type="match status" value="1"/>
</dbReference>
<evidence type="ECO:0000256" key="5">
    <source>
        <dbReference type="ARBA" id="ARBA00013078"/>
    </source>
</evidence>
<dbReference type="SFLD" id="SFLDS00003">
    <property type="entry name" value="Haloacid_Dehalogenase"/>
    <property type="match status" value="1"/>
</dbReference>
<dbReference type="SFLD" id="SFLDG01135">
    <property type="entry name" value="C1.5.6:_HAD__Beta-PGM__Phospha"/>
    <property type="match status" value="1"/>
</dbReference>
<dbReference type="NCBIfam" id="TIGR01662">
    <property type="entry name" value="HAD-SF-IIIA"/>
    <property type="match status" value="1"/>
</dbReference>
<evidence type="ECO:0000256" key="7">
    <source>
        <dbReference type="ARBA" id="ARBA00022801"/>
    </source>
</evidence>
<dbReference type="InterPro" id="IPR023214">
    <property type="entry name" value="HAD_sf"/>
</dbReference>
<comment type="cofactor">
    <cofactor evidence="2 10">
        <name>Mg(2+)</name>
        <dbReference type="ChEBI" id="CHEBI:18420"/>
    </cofactor>
</comment>